<dbReference type="EMBL" id="JAATWM020000067">
    <property type="protein sequence ID" value="KAF9869616.1"/>
    <property type="molecule type" value="Genomic_DNA"/>
</dbReference>
<feature type="region of interest" description="Disordered" evidence="1">
    <location>
        <begin position="81"/>
        <end position="113"/>
    </location>
</feature>
<dbReference type="Proteomes" id="UP000781932">
    <property type="component" value="Unassembled WGS sequence"/>
</dbReference>
<dbReference type="RefSeq" id="XP_038739077.1">
    <property type="nucleotide sequence ID" value="XM_038895624.1"/>
</dbReference>
<comment type="caution">
    <text evidence="2">The sequence shown here is derived from an EMBL/GenBank/DDBJ whole genome shotgun (WGS) entry which is preliminary data.</text>
</comment>
<accession>A0A9P6HWK8</accession>
<gene>
    <name evidence="2" type="ORF">CkaCkLH20_12913</name>
</gene>
<protein>
    <submittedName>
        <fullName evidence="2">Uncharacterized protein</fullName>
    </submittedName>
</protein>
<evidence type="ECO:0000256" key="1">
    <source>
        <dbReference type="SAM" id="MobiDB-lite"/>
    </source>
</evidence>
<keyword evidence="3" id="KW-1185">Reference proteome</keyword>
<organism evidence="2 3">
    <name type="scientific">Colletotrichum karsti</name>
    <dbReference type="NCBI Taxonomy" id="1095194"/>
    <lineage>
        <taxon>Eukaryota</taxon>
        <taxon>Fungi</taxon>
        <taxon>Dikarya</taxon>
        <taxon>Ascomycota</taxon>
        <taxon>Pezizomycotina</taxon>
        <taxon>Sordariomycetes</taxon>
        <taxon>Hypocreomycetidae</taxon>
        <taxon>Glomerellales</taxon>
        <taxon>Glomerellaceae</taxon>
        <taxon>Colletotrichum</taxon>
        <taxon>Colletotrichum boninense species complex</taxon>
    </lineage>
</organism>
<name>A0A9P6HWK8_9PEZI</name>
<evidence type="ECO:0000313" key="3">
    <source>
        <dbReference type="Proteomes" id="UP000781932"/>
    </source>
</evidence>
<feature type="compositionally biased region" description="Low complexity" evidence="1">
    <location>
        <begin position="95"/>
        <end position="109"/>
    </location>
</feature>
<dbReference type="AlphaFoldDB" id="A0A9P6HWK8"/>
<evidence type="ECO:0000313" key="2">
    <source>
        <dbReference type="EMBL" id="KAF9869616.1"/>
    </source>
</evidence>
<reference evidence="2" key="2">
    <citation type="submission" date="2020-11" db="EMBL/GenBank/DDBJ databases">
        <title>Whole genome sequencing of Colletotrichum sp.</title>
        <authorList>
            <person name="Li H."/>
        </authorList>
    </citation>
    <scope>NUCLEOTIDE SEQUENCE</scope>
    <source>
        <strain evidence="2">CkLH20</strain>
    </source>
</reference>
<sequence>MSRSNGTAATPYGYGSMKLIIPDDGPCHPIVGGSYQQQREHQIDVATKIVTGPHGCVSELSKDCWPEPAFPEPAFWRRNNQHEVSSEASAADTQSSAVNSSINSPSPESSEIHGQAPMLIQSLRIFPIGREIISTLWSIDTPAIGNLAIASKGTSGAVAFYISRFHLPSGDFQDCDRLPGALDGMAPERKATIGIGSHLLITGKDKYPSATAIKGVHEIWASAALRDKMWDFTQSHKNQPAMYFKLFPYLMSEHFLLLREGKLEEKFDAYDVPTDERNISYRHLREMGYNIPMLRALSQYGGNLTHMRLHEVPMLDIRLVNLILSICPSLEALSLFECDLLHFNSIIPLLNAVHWASKKMKKTPVLIDFFPRTYFGLKGYGQGTHIISWDGLDVGTLGPSVFTTVLVAVLKALPMGIDLLGQGKLFRKFLDLVPMKPGASTVFCHHLFSYLDSLADRSIPEEVRDALENQVLLSVYQGTEKVFKCRDRDEAFQSFDCCRCGSTMIRGLFDKTQAARPDDQRVCRVCVLDYELEGQEHHRLQKKRGLLDGFLRIKEEVAVENMVSSSDIPTLEEDLAIIKAPIMENRFISGPAPDSAHRHAAWLERFNLPDVADLTDENRDIDVLCVALNAALLDVHTKMSELDGIDLDHPMHRRRAHTRGKYFRQTWESTIWREVTKEREVNGGVKPAGFW</sequence>
<proteinExistence type="predicted"/>
<dbReference type="OrthoDB" id="5428138at2759"/>
<reference evidence="2" key="1">
    <citation type="submission" date="2020-03" db="EMBL/GenBank/DDBJ databases">
        <authorList>
            <person name="He L."/>
        </authorList>
    </citation>
    <scope>NUCLEOTIDE SEQUENCE</scope>
    <source>
        <strain evidence="2">CkLH20</strain>
    </source>
</reference>
<dbReference type="GeneID" id="62168698"/>